<dbReference type="AlphaFoldDB" id="A0A0U5EVS6"/>
<organism evidence="2 3">
    <name type="scientific">Acetobacter senegalensis</name>
    <dbReference type="NCBI Taxonomy" id="446692"/>
    <lineage>
        <taxon>Bacteria</taxon>
        <taxon>Pseudomonadati</taxon>
        <taxon>Pseudomonadota</taxon>
        <taxon>Alphaproteobacteria</taxon>
        <taxon>Acetobacterales</taxon>
        <taxon>Acetobacteraceae</taxon>
        <taxon>Acetobacter</taxon>
    </lineage>
</organism>
<dbReference type="GO" id="GO:0003995">
    <property type="term" value="F:acyl-CoA dehydrogenase activity"/>
    <property type="evidence" value="ECO:0007669"/>
    <property type="project" value="TreeGrafter"/>
</dbReference>
<dbReference type="SUPFAM" id="SSF56645">
    <property type="entry name" value="Acyl-CoA dehydrogenase NM domain-like"/>
    <property type="match status" value="1"/>
</dbReference>
<dbReference type="GO" id="GO:0033539">
    <property type="term" value="P:fatty acid beta-oxidation using acyl-CoA dehydrogenase"/>
    <property type="evidence" value="ECO:0007669"/>
    <property type="project" value="TreeGrafter"/>
</dbReference>
<evidence type="ECO:0000313" key="3">
    <source>
        <dbReference type="Proteomes" id="UP000056109"/>
    </source>
</evidence>
<dbReference type="PIRSF" id="PIRSF016578">
    <property type="entry name" value="HsaA"/>
    <property type="match status" value="1"/>
</dbReference>
<dbReference type="SUPFAM" id="SSF47203">
    <property type="entry name" value="Acyl-CoA dehydrogenase C-terminal domain-like"/>
    <property type="match status" value="1"/>
</dbReference>
<dbReference type="InterPro" id="IPR046373">
    <property type="entry name" value="Acyl-CoA_Oxase/DH_mid-dom_sf"/>
</dbReference>
<dbReference type="InterPro" id="IPR036250">
    <property type="entry name" value="AcylCo_DH-like_C"/>
</dbReference>
<dbReference type="InterPro" id="IPR009100">
    <property type="entry name" value="AcylCoA_DH/oxidase_NM_dom_sf"/>
</dbReference>
<protein>
    <submittedName>
        <fullName evidence="2">Acyl-CoA dehydrogenase type 2</fullName>
    </submittedName>
</protein>
<dbReference type="InterPro" id="IPR037069">
    <property type="entry name" value="AcylCoA_DH/ox_N_sf"/>
</dbReference>
<dbReference type="EMBL" id="LN606600">
    <property type="protein sequence ID" value="CEF41866.1"/>
    <property type="molecule type" value="Genomic_DNA"/>
</dbReference>
<dbReference type="Proteomes" id="UP000056109">
    <property type="component" value="Chromosome I"/>
</dbReference>
<evidence type="ECO:0000256" key="1">
    <source>
        <dbReference type="ARBA" id="ARBA00023002"/>
    </source>
</evidence>
<dbReference type="PANTHER" id="PTHR48083">
    <property type="entry name" value="MEDIUM-CHAIN SPECIFIC ACYL-COA DEHYDROGENASE, MITOCHONDRIAL-RELATED"/>
    <property type="match status" value="1"/>
</dbReference>
<dbReference type="PANTHER" id="PTHR48083:SF5">
    <property type="entry name" value="NRGC PROTEIN"/>
    <property type="match status" value="1"/>
</dbReference>
<reference evidence="3" key="1">
    <citation type="submission" date="2014-09" db="EMBL/GenBank/DDBJ databases">
        <authorList>
            <person name="Illeghems K.G."/>
        </authorList>
    </citation>
    <scope>NUCLEOTIDE SEQUENCE [LARGE SCALE GENOMIC DNA]</scope>
    <source>
        <strain evidence="3">108B</strain>
    </source>
</reference>
<proteinExistence type="predicted"/>
<evidence type="ECO:0000313" key="2">
    <source>
        <dbReference type="EMBL" id="CEF41866.1"/>
    </source>
</evidence>
<dbReference type="Pfam" id="PF08028">
    <property type="entry name" value="Acyl-CoA_dh_2"/>
    <property type="match status" value="1"/>
</dbReference>
<sequence>MTVSKASTISASLTPPTMEQLLDAIAARRADFEILSHIPLDIIALMKGVGIFRASTPKLFGGSALEPAKFLQLVEKIATVDGSAAWVAGFGSANTYLAALPVDTQRKIYVNSPDQIFSGGLYPLQKAHAVPGGWMVSGRWKFASGCMGADWIGVGLKGDAVDTNTLISSQPIIAVCPANEVEIIPNWNVVGMQGTGSHDTQVIDKFVSNEWTCLRGAKATIDEPLFRYPVLAYQAEVHAACSLGLARAALDDAIASSRRFRTVPGVSGLGDRAYFRSALAHGEAELRSARLFFYDASRNAWETVLKGDPVSQHQSNLLRLSAAHAAHTGARVVQNVYRVVGMSAIHRENRLQHIVRDTMVVTQHASLNDSIFEASGALFSGTSPDFSYP</sequence>
<dbReference type="Gene3D" id="2.40.110.10">
    <property type="entry name" value="Butyryl-CoA Dehydrogenase, subunit A, domain 2"/>
    <property type="match status" value="1"/>
</dbReference>
<dbReference type="Gene3D" id="1.20.140.10">
    <property type="entry name" value="Butyryl-CoA Dehydrogenase, subunit A, domain 3"/>
    <property type="match status" value="1"/>
</dbReference>
<gene>
    <name evidence="2" type="ORF">ASN_2584</name>
</gene>
<dbReference type="PATRIC" id="fig|446692.3.peg.2698"/>
<keyword evidence="1" id="KW-0560">Oxidoreductase</keyword>
<name>A0A0U5EVS6_9PROT</name>
<dbReference type="KEGG" id="asz:ASN_2584"/>
<dbReference type="InterPro" id="IPR013107">
    <property type="entry name" value="Acyl-CoA_DH_C"/>
</dbReference>
<dbReference type="GO" id="GO:0050660">
    <property type="term" value="F:flavin adenine dinucleotide binding"/>
    <property type="evidence" value="ECO:0007669"/>
    <property type="project" value="InterPro"/>
</dbReference>
<keyword evidence="3" id="KW-1185">Reference proteome</keyword>
<dbReference type="InterPro" id="IPR050741">
    <property type="entry name" value="Acyl-CoA_dehydrogenase"/>
</dbReference>
<dbReference type="Gene3D" id="1.10.540.10">
    <property type="entry name" value="Acyl-CoA dehydrogenase/oxidase, N-terminal domain"/>
    <property type="match status" value="1"/>
</dbReference>
<dbReference type="GO" id="GO:0005737">
    <property type="term" value="C:cytoplasm"/>
    <property type="evidence" value="ECO:0007669"/>
    <property type="project" value="TreeGrafter"/>
</dbReference>
<accession>A0A0U5EVS6</accession>